<dbReference type="Proteomes" id="UP000812961">
    <property type="component" value="Unassembled WGS sequence"/>
</dbReference>
<name>A0ABS7GAW7_9BACT</name>
<dbReference type="RefSeq" id="WP_220249700.1">
    <property type="nucleotide sequence ID" value="NZ_JAICCF010000002.1"/>
</dbReference>
<proteinExistence type="predicted"/>
<comment type="caution">
    <text evidence="1">The sequence shown here is derived from an EMBL/GenBank/DDBJ whole genome shotgun (WGS) entry which is preliminary data.</text>
</comment>
<evidence type="ECO:0000313" key="2">
    <source>
        <dbReference type="Proteomes" id="UP000812961"/>
    </source>
</evidence>
<gene>
    <name evidence="1" type="ORF">K1Y79_09065</name>
</gene>
<organism evidence="1 2">
    <name type="scientific">Chitinophaga rhizophila</name>
    <dbReference type="NCBI Taxonomy" id="2866212"/>
    <lineage>
        <taxon>Bacteria</taxon>
        <taxon>Pseudomonadati</taxon>
        <taxon>Bacteroidota</taxon>
        <taxon>Chitinophagia</taxon>
        <taxon>Chitinophagales</taxon>
        <taxon>Chitinophagaceae</taxon>
        <taxon>Chitinophaga</taxon>
    </lineage>
</organism>
<dbReference type="EMBL" id="JAICCF010000002">
    <property type="protein sequence ID" value="MBW8684481.1"/>
    <property type="molecule type" value="Genomic_DNA"/>
</dbReference>
<reference evidence="1 2" key="1">
    <citation type="submission" date="2021-08" db="EMBL/GenBank/DDBJ databases">
        <title>The genome sequence of Chitinophaga sp. B61.</title>
        <authorList>
            <person name="Zhang X."/>
        </authorList>
    </citation>
    <scope>NUCLEOTIDE SEQUENCE [LARGE SCALE GENOMIC DNA]</scope>
    <source>
        <strain evidence="1 2">B61</strain>
    </source>
</reference>
<evidence type="ECO:0000313" key="1">
    <source>
        <dbReference type="EMBL" id="MBW8684481.1"/>
    </source>
</evidence>
<keyword evidence="2" id="KW-1185">Reference proteome</keyword>
<accession>A0ABS7GAW7</accession>
<protein>
    <submittedName>
        <fullName evidence="1">Uncharacterized protein</fullName>
    </submittedName>
</protein>
<sequence>MAKQTSLITFTGRLGKMIGYCRNKRYYLRSVPERVRQTEATVRAAKRFGIASRKGALIRHAIQSHLDIKYDSTTVNRLNKLLIQGGTDNLKTITGFRFNTHAGVASFFTKKPVVRRDGIVAIPAQSLLVGKDVRTVVVKVITSRIDFTSHRIIATDTIFTTIDAGQPFSGLSVPVDLPGLGIILVAMQITCIGNGYEIAGKDSYAADIIGVQLPQEQEYIDRELSLSIPRADYIHKVCCDNNKTYLESIHVQRE</sequence>